<evidence type="ECO:0000313" key="1">
    <source>
        <dbReference type="EMBL" id="HGU31667.1"/>
    </source>
</evidence>
<name>A0A7C4MN22_9BACT</name>
<comment type="caution">
    <text evidence="1">The sequence shown here is derived from an EMBL/GenBank/DDBJ whole genome shotgun (WGS) entry which is preliminary data.</text>
</comment>
<dbReference type="InterPro" id="IPR007922">
    <property type="entry name" value="DciA-like"/>
</dbReference>
<accession>A0A7C4MN22</accession>
<dbReference type="PANTHER" id="PTHR36456:SF1">
    <property type="entry name" value="UPF0232 PROTEIN SCO3875"/>
    <property type="match status" value="1"/>
</dbReference>
<dbReference type="PANTHER" id="PTHR36456">
    <property type="entry name" value="UPF0232 PROTEIN SCO3875"/>
    <property type="match status" value="1"/>
</dbReference>
<organism evidence="1">
    <name type="scientific">Desulfatirhabdium butyrativorans</name>
    <dbReference type="NCBI Taxonomy" id="340467"/>
    <lineage>
        <taxon>Bacteria</taxon>
        <taxon>Pseudomonadati</taxon>
        <taxon>Thermodesulfobacteriota</taxon>
        <taxon>Desulfobacteria</taxon>
        <taxon>Desulfobacterales</taxon>
        <taxon>Desulfatirhabdiaceae</taxon>
        <taxon>Desulfatirhabdium</taxon>
    </lineage>
</organism>
<dbReference type="AlphaFoldDB" id="A0A7C4MN22"/>
<reference evidence="1" key="1">
    <citation type="journal article" date="2020" name="mSystems">
        <title>Genome- and Community-Level Interaction Insights into Carbon Utilization and Element Cycling Functions of Hydrothermarchaeota in Hydrothermal Sediment.</title>
        <authorList>
            <person name="Zhou Z."/>
            <person name="Liu Y."/>
            <person name="Xu W."/>
            <person name="Pan J."/>
            <person name="Luo Z.H."/>
            <person name="Li M."/>
        </authorList>
    </citation>
    <scope>NUCLEOTIDE SEQUENCE [LARGE SCALE GENOMIC DNA]</scope>
    <source>
        <strain evidence="1">SpSt-477</strain>
    </source>
</reference>
<sequence>MAEPVSIGSLIDRFMRDCRREPPTLLARICECWPQIVGEEAALEAKPSAIKGGLLLVHVSSPVWVHHLHFQKQDILERIQQTAGTLAALKDIKFKIGPV</sequence>
<gene>
    <name evidence="1" type="ORF">ENS29_02290</name>
</gene>
<dbReference type="Pfam" id="PF05258">
    <property type="entry name" value="DciA"/>
    <property type="match status" value="1"/>
</dbReference>
<protein>
    <submittedName>
        <fullName evidence="1">DUF721 domain-containing protein</fullName>
    </submittedName>
</protein>
<proteinExistence type="predicted"/>
<dbReference type="EMBL" id="DSUH01000050">
    <property type="protein sequence ID" value="HGU31667.1"/>
    <property type="molecule type" value="Genomic_DNA"/>
</dbReference>